<name>A0A9N8ED62_9STRA</name>
<accession>A0A9N8ED62</accession>
<feature type="transmembrane region" description="Helical" evidence="1">
    <location>
        <begin position="95"/>
        <end position="117"/>
    </location>
</feature>
<sequence length="362" mass="39354">MAYDKMHLSVGTVRCANERRQYGALLMVSGIVAVIAPLGGIVTSMSTNGLPDAVRDPGSTECWSFVGLCCFFAIGVSSVVTGFAECVHDIGTTRVTFWTILLTQTAYIPFITEMAIIGQGARKDNSTPAFWNVIDVVPGLETSSEITGTDVRFIAAMGIFGVASYMFAFVGQIAFMQFSLYAFYNAVPEDRHSGYFAGRLSFYSLVLCVAGISQLMLGSYLLTNFDIDNGRLSGGYISVGIYTILYPSMSMAVGGLQVINGLWGFARSLDVAHGGPNDILYGWSMAFQWVVMLVVQVIVQIGYLPGGTMASSAPFLAAMSFSLNLMPTYLDYKMRNTLQDIPIDYYGCSDEYEQEHTGITLQ</sequence>
<keyword evidence="1" id="KW-1133">Transmembrane helix</keyword>
<dbReference type="Proteomes" id="UP001153069">
    <property type="component" value="Unassembled WGS sequence"/>
</dbReference>
<feature type="transmembrane region" description="Helical" evidence="1">
    <location>
        <begin position="280"/>
        <end position="303"/>
    </location>
</feature>
<evidence type="ECO:0000256" key="1">
    <source>
        <dbReference type="SAM" id="Phobius"/>
    </source>
</evidence>
<keyword evidence="1" id="KW-0472">Membrane</keyword>
<keyword evidence="1" id="KW-0812">Transmembrane</keyword>
<dbReference type="EMBL" id="CAICTM010000948">
    <property type="protein sequence ID" value="CAB9518628.1"/>
    <property type="molecule type" value="Genomic_DNA"/>
</dbReference>
<proteinExistence type="predicted"/>
<dbReference type="AlphaFoldDB" id="A0A9N8ED62"/>
<comment type="caution">
    <text evidence="2">The sequence shown here is derived from an EMBL/GenBank/DDBJ whole genome shotgun (WGS) entry which is preliminary data.</text>
</comment>
<evidence type="ECO:0000313" key="2">
    <source>
        <dbReference type="EMBL" id="CAB9518628.1"/>
    </source>
</evidence>
<keyword evidence="3" id="KW-1185">Reference proteome</keyword>
<feature type="transmembrane region" description="Helical" evidence="1">
    <location>
        <begin position="196"/>
        <end position="216"/>
    </location>
</feature>
<reference evidence="2" key="1">
    <citation type="submission" date="2020-06" db="EMBL/GenBank/DDBJ databases">
        <authorList>
            <consortium name="Plant Systems Biology data submission"/>
        </authorList>
    </citation>
    <scope>NUCLEOTIDE SEQUENCE</scope>
    <source>
        <strain evidence="2">D6</strain>
    </source>
</reference>
<feature type="transmembrane region" description="Helical" evidence="1">
    <location>
        <begin position="63"/>
        <end position="83"/>
    </location>
</feature>
<gene>
    <name evidence="2" type="ORF">SEMRO_950_G223760.1</name>
</gene>
<feature type="transmembrane region" description="Helical" evidence="1">
    <location>
        <begin position="236"/>
        <end position="259"/>
    </location>
</feature>
<organism evidence="2 3">
    <name type="scientific">Seminavis robusta</name>
    <dbReference type="NCBI Taxonomy" id="568900"/>
    <lineage>
        <taxon>Eukaryota</taxon>
        <taxon>Sar</taxon>
        <taxon>Stramenopiles</taxon>
        <taxon>Ochrophyta</taxon>
        <taxon>Bacillariophyta</taxon>
        <taxon>Bacillariophyceae</taxon>
        <taxon>Bacillariophycidae</taxon>
        <taxon>Naviculales</taxon>
        <taxon>Naviculaceae</taxon>
        <taxon>Seminavis</taxon>
    </lineage>
</organism>
<evidence type="ECO:0000313" key="3">
    <source>
        <dbReference type="Proteomes" id="UP001153069"/>
    </source>
</evidence>
<feature type="transmembrane region" description="Helical" evidence="1">
    <location>
        <begin position="153"/>
        <end position="184"/>
    </location>
</feature>
<feature type="transmembrane region" description="Helical" evidence="1">
    <location>
        <begin position="21"/>
        <end position="43"/>
    </location>
</feature>
<protein>
    <submittedName>
        <fullName evidence="2">Uncharacterized protein</fullName>
    </submittedName>
</protein>
<feature type="transmembrane region" description="Helical" evidence="1">
    <location>
        <begin position="309"/>
        <end position="330"/>
    </location>
</feature>
<dbReference type="OrthoDB" id="42025at2759"/>